<gene>
    <name evidence="3" type="ORF">Bpfe_029652</name>
</gene>
<dbReference type="Proteomes" id="UP001233172">
    <property type="component" value="Unassembled WGS sequence"/>
</dbReference>
<name>A0AAD8EUZ9_BIOPF</name>
<feature type="coiled-coil region" evidence="1">
    <location>
        <begin position="208"/>
        <end position="324"/>
    </location>
</feature>
<evidence type="ECO:0000313" key="4">
    <source>
        <dbReference type="Proteomes" id="UP001233172"/>
    </source>
</evidence>
<dbReference type="GO" id="GO:0098887">
    <property type="term" value="P:neurotransmitter receptor transport, endosome to postsynaptic membrane"/>
    <property type="evidence" value="ECO:0007669"/>
    <property type="project" value="TreeGrafter"/>
</dbReference>
<dbReference type="InterPro" id="IPR026204">
    <property type="entry name" value="GRIPAP1"/>
</dbReference>
<comment type="caution">
    <text evidence="3">The sequence shown here is derived from an EMBL/GenBank/DDBJ whole genome shotgun (WGS) entry which is preliminary data.</text>
</comment>
<dbReference type="AlphaFoldDB" id="A0AAD8EUZ9"/>
<sequence>MAASPSLSDVEFHRMQLQLIELRTNNYEVERRNKLLERELSETKEKIDQLDRELGKAKQAINKSKKAKDVEILLQESDSLQRKLLSQEEEFRLQNQTLMAELSMLVSSNEEYKKKVELLESGNAVPVAVQESSVSEELYRLKAENLALQKNLHALQEKFEKEAVLKSNDQSPEVTIASQSLMQPEEKDSFNSEEAVDGAVQKGMTQSSSEYNETINKLRLELDTEREEKLLIKSELEIKKKEHQEQMTAIQEELEKAADKLKKKQESYLQLHAEKEQVFKEMSAKLDENQAARDRDQKYYKDQIAKLQAEIEKVKKESEYLQGNKDKQIEELKHHLSQLQTQVDASGIVASHQLQEQSGKYLAEITVLRDQLSRITKERDDLVTQLQESRRVADDAVSQMQAALSERDKNILSMQEISKVAEKRKSLVDEMAIKYQKEYDAHRENVTRMEEKQVAEVEKLQARIEEQSKKIIELSKQAGLVEEKIKKIASLEDTKGWLERRLTEVEAQLESTVKIFNEEKLSITAQYSAQINDLLAKQKEEIKCEVDEKEKAAEEWKNLELKLNSELEAKNDQIEQLQQEIKDMEEEKKLHEKKGITMLKDLKRQLHAERKRGEKLQAKLQEVLSEETNKHVEDLFRTPDSELLETSSLSSWGAAASGLGKDSVASGPQSPTSGVNSQDSDAGAKDEFNDLFKRIGQLQQDKWALEEKVSHLETSNACMAEDLLNKTSIIEHYVMNSRAGPKHSNSHEDKLTLKKVMDMVNKNSEHTQQTQDMNKKLQSMLEETLTKNMHLQKDLEFMSQEVVRLSKLSISASPEPAKLANTPPATMALLSPVTPEPAKLANTPPAAMALPSPVTPEPAKLANTPPATMALPSPVTLEPSTLVSAERESSVTSDENFEIISGPQDNDSDIDGKLVIDCDMSIS</sequence>
<feature type="coiled-coil region" evidence="1">
    <location>
        <begin position="19"/>
        <end position="90"/>
    </location>
</feature>
<feature type="coiled-coil region" evidence="1">
    <location>
        <begin position="432"/>
        <end position="508"/>
    </location>
</feature>
<accession>A0AAD8EUZ9</accession>
<dbReference type="PANTHER" id="PTHR18978:SF1">
    <property type="entry name" value="GRIP1-ASSOCIATED PROTEIN 1"/>
    <property type="match status" value="1"/>
</dbReference>
<dbReference type="GO" id="GO:0098998">
    <property type="term" value="C:extrinsic component of postsynaptic early endosome membrane"/>
    <property type="evidence" value="ECO:0007669"/>
    <property type="project" value="TreeGrafter"/>
</dbReference>
<reference evidence="3" key="2">
    <citation type="submission" date="2023-04" db="EMBL/GenBank/DDBJ databases">
        <authorList>
            <person name="Bu L."/>
            <person name="Lu L."/>
            <person name="Laidemitt M.R."/>
            <person name="Zhang S.M."/>
            <person name="Mutuku M."/>
            <person name="Mkoji G."/>
            <person name="Steinauer M."/>
            <person name="Loker E.S."/>
        </authorList>
    </citation>
    <scope>NUCLEOTIDE SEQUENCE</scope>
    <source>
        <strain evidence="3">KasaAsao</strain>
        <tissue evidence="3">Whole Snail</tissue>
    </source>
</reference>
<dbReference type="GO" id="GO:0098978">
    <property type="term" value="C:glutamatergic synapse"/>
    <property type="evidence" value="ECO:0007669"/>
    <property type="project" value="TreeGrafter"/>
</dbReference>
<feature type="coiled-coil region" evidence="1">
    <location>
        <begin position="763"/>
        <end position="801"/>
    </location>
</feature>
<feature type="coiled-coil region" evidence="1">
    <location>
        <begin position="532"/>
        <end position="626"/>
    </location>
</feature>
<dbReference type="GO" id="GO:0098837">
    <property type="term" value="C:postsynaptic recycling endosome"/>
    <property type="evidence" value="ECO:0007669"/>
    <property type="project" value="TreeGrafter"/>
</dbReference>
<feature type="region of interest" description="Disordered" evidence="2">
    <location>
        <begin position="655"/>
        <end position="684"/>
    </location>
</feature>
<evidence type="ECO:0000256" key="2">
    <source>
        <dbReference type="SAM" id="MobiDB-lite"/>
    </source>
</evidence>
<evidence type="ECO:0000256" key="1">
    <source>
        <dbReference type="SAM" id="Coils"/>
    </source>
</evidence>
<reference evidence="3" key="1">
    <citation type="journal article" date="2023" name="PLoS Negl. Trop. Dis.">
        <title>A genome sequence for Biomphalaria pfeifferi, the major vector snail for the human-infecting parasite Schistosoma mansoni.</title>
        <authorList>
            <person name="Bu L."/>
            <person name="Lu L."/>
            <person name="Laidemitt M.R."/>
            <person name="Zhang S.M."/>
            <person name="Mutuku M."/>
            <person name="Mkoji G."/>
            <person name="Steinauer M."/>
            <person name="Loker E.S."/>
        </authorList>
    </citation>
    <scope>NUCLEOTIDE SEQUENCE</scope>
    <source>
        <strain evidence="3">KasaAsao</strain>
    </source>
</reference>
<keyword evidence="4" id="KW-1185">Reference proteome</keyword>
<proteinExistence type="predicted"/>
<protein>
    <submittedName>
        <fullName evidence="3">GRIP1-associated protein 1</fullName>
    </submittedName>
</protein>
<dbReference type="EMBL" id="JASAOG010000297">
    <property type="protein sequence ID" value="KAK0040910.1"/>
    <property type="molecule type" value="Genomic_DNA"/>
</dbReference>
<dbReference type="PANTHER" id="PTHR18978">
    <property type="entry name" value="GRIP-1 ASSOCIATED PROTEIN 1"/>
    <property type="match status" value="1"/>
</dbReference>
<keyword evidence="1" id="KW-0175">Coiled coil</keyword>
<feature type="compositionally biased region" description="Polar residues" evidence="2">
    <location>
        <begin position="666"/>
        <end position="680"/>
    </location>
</feature>
<evidence type="ECO:0000313" key="3">
    <source>
        <dbReference type="EMBL" id="KAK0040910.1"/>
    </source>
</evidence>
<feature type="region of interest" description="Disordered" evidence="2">
    <location>
        <begin position="882"/>
        <end position="912"/>
    </location>
</feature>
<dbReference type="GO" id="GO:0099158">
    <property type="term" value="P:regulation of recycling endosome localization within postsynapse"/>
    <property type="evidence" value="ECO:0007669"/>
    <property type="project" value="TreeGrafter"/>
</dbReference>
<dbReference type="GO" id="GO:0099152">
    <property type="term" value="P:regulation of neurotransmitter receptor transport, endosome to postsynaptic membrane"/>
    <property type="evidence" value="ECO:0007669"/>
    <property type="project" value="TreeGrafter"/>
</dbReference>
<organism evidence="3 4">
    <name type="scientific">Biomphalaria pfeifferi</name>
    <name type="common">Bloodfluke planorb</name>
    <name type="synonym">Freshwater snail</name>
    <dbReference type="NCBI Taxonomy" id="112525"/>
    <lineage>
        <taxon>Eukaryota</taxon>
        <taxon>Metazoa</taxon>
        <taxon>Spiralia</taxon>
        <taxon>Lophotrochozoa</taxon>
        <taxon>Mollusca</taxon>
        <taxon>Gastropoda</taxon>
        <taxon>Heterobranchia</taxon>
        <taxon>Euthyneura</taxon>
        <taxon>Panpulmonata</taxon>
        <taxon>Hygrophila</taxon>
        <taxon>Lymnaeoidea</taxon>
        <taxon>Planorbidae</taxon>
        <taxon>Biomphalaria</taxon>
    </lineage>
</organism>
<dbReference type="GO" id="GO:1905244">
    <property type="term" value="P:regulation of modification of synaptic structure"/>
    <property type="evidence" value="ECO:0007669"/>
    <property type="project" value="TreeGrafter"/>
</dbReference>